<reference evidence="1 2" key="1">
    <citation type="submission" date="2018-11" db="EMBL/GenBank/DDBJ databases">
        <authorList>
            <consortium name="Pathogen Informatics"/>
        </authorList>
    </citation>
    <scope>NUCLEOTIDE SEQUENCE [LARGE SCALE GENOMIC DNA]</scope>
    <source>
        <strain evidence="1 2">Zambia</strain>
    </source>
</reference>
<evidence type="ECO:0000313" key="1">
    <source>
        <dbReference type="EMBL" id="VDO94298.1"/>
    </source>
</evidence>
<keyword evidence="2" id="KW-1185">Reference proteome</keyword>
<organism evidence="1 2">
    <name type="scientific">Schistosoma margrebowiei</name>
    <dbReference type="NCBI Taxonomy" id="48269"/>
    <lineage>
        <taxon>Eukaryota</taxon>
        <taxon>Metazoa</taxon>
        <taxon>Spiralia</taxon>
        <taxon>Lophotrochozoa</taxon>
        <taxon>Platyhelminthes</taxon>
        <taxon>Trematoda</taxon>
        <taxon>Digenea</taxon>
        <taxon>Strigeidida</taxon>
        <taxon>Schistosomatoidea</taxon>
        <taxon>Schistosomatidae</taxon>
        <taxon>Schistosoma</taxon>
    </lineage>
</organism>
<dbReference type="AlphaFoldDB" id="A0A183M5A5"/>
<sequence length="90" mass="10100">MKTSTSEEKHGIQWTARMQLDDLDFADDLTLLSHTQQQMQEKTTSVAAASAAVGFNIHKGESKILPYNTAYKNRITLDGEDSDDVKTFTY</sequence>
<dbReference type="PANTHER" id="PTHR47027:SF25">
    <property type="entry name" value="REVERSE TRANSCRIPTASE DOMAIN-CONTAINING PROTEIN"/>
    <property type="match status" value="1"/>
</dbReference>
<protein>
    <submittedName>
        <fullName evidence="1">Uncharacterized protein</fullName>
    </submittedName>
</protein>
<accession>A0A183M5A5</accession>
<evidence type="ECO:0000313" key="2">
    <source>
        <dbReference type="Proteomes" id="UP000277204"/>
    </source>
</evidence>
<dbReference type="EMBL" id="UZAI01006199">
    <property type="protein sequence ID" value="VDO94298.1"/>
    <property type="molecule type" value="Genomic_DNA"/>
</dbReference>
<gene>
    <name evidence="1" type="ORF">SMRZ_LOCUS11230</name>
</gene>
<dbReference type="PANTHER" id="PTHR47027">
    <property type="entry name" value="REVERSE TRANSCRIPTASE DOMAIN-CONTAINING PROTEIN"/>
    <property type="match status" value="1"/>
</dbReference>
<dbReference type="Proteomes" id="UP000277204">
    <property type="component" value="Unassembled WGS sequence"/>
</dbReference>
<name>A0A183M5A5_9TREM</name>
<proteinExistence type="predicted"/>